<dbReference type="RefSeq" id="WP_123853755.1">
    <property type="nucleotide sequence ID" value="NZ_CP033912.1"/>
</dbReference>
<reference evidence="7 8" key="1">
    <citation type="submission" date="2018-11" db="EMBL/GenBank/DDBJ databases">
        <title>Proposal to divide the Flavobacteriaceae and reorganize its genera based on Amino Acid Identity values calculated from whole genome sequences.</title>
        <authorList>
            <person name="Nicholson A.C."/>
            <person name="Gulvik C.A."/>
            <person name="Whitney A.M."/>
            <person name="Humrighouse B.W."/>
            <person name="Bell M."/>
            <person name="Holmes B."/>
            <person name="Steigerwalt A.G."/>
            <person name="Villarma A."/>
            <person name="Sheth M."/>
            <person name="Batra D."/>
            <person name="Pryor J."/>
            <person name="Bernardet J.-F."/>
            <person name="Hugo C."/>
            <person name="Kampfer P."/>
            <person name="Newman J."/>
            <person name="McQuiston J.R."/>
        </authorList>
    </citation>
    <scope>NUCLEOTIDE SEQUENCE [LARGE SCALE GENOMIC DNA]</scope>
    <source>
        <strain evidence="5 7">G0207</strain>
        <strain evidence="6 8">H5143</strain>
    </source>
</reference>
<dbReference type="Pfam" id="PF21307">
    <property type="entry name" value="Glyco_hydro_95_C"/>
    <property type="match status" value="1"/>
</dbReference>
<dbReference type="AlphaFoldDB" id="A0AAD0YGD1"/>
<dbReference type="Proteomes" id="UP000274073">
    <property type="component" value="Chromosome"/>
</dbReference>
<dbReference type="EMBL" id="CP033915">
    <property type="protein sequence ID" value="AZA86011.1"/>
    <property type="molecule type" value="Genomic_DNA"/>
</dbReference>
<feature type="domain" description="Glycosyl hydrolase family 95 catalytic" evidence="4">
    <location>
        <begin position="287"/>
        <end position="693"/>
    </location>
</feature>
<evidence type="ECO:0000313" key="8">
    <source>
        <dbReference type="Proteomes" id="UP000281741"/>
    </source>
</evidence>
<feature type="signal peptide" evidence="1">
    <location>
        <begin position="1"/>
        <end position="20"/>
    </location>
</feature>
<dbReference type="SUPFAM" id="SSF48208">
    <property type="entry name" value="Six-hairpin glycosidases"/>
    <property type="match status" value="1"/>
</dbReference>
<keyword evidence="8" id="KW-1185">Reference proteome</keyword>
<gene>
    <name evidence="5" type="ORF">EG349_04045</name>
    <name evidence="6" type="ORF">EG353_02075</name>
</gene>
<accession>A0AAD0YGD1</accession>
<dbReference type="Pfam" id="PF14498">
    <property type="entry name" value="Glyco_hyd_65N_2"/>
    <property type="match status" value="1"/>
</dbReference>
<protein>
    <submittedName>
        <fullName evidence="5">Glycoside hydrolase family 95 protein</fullName>
    </submittedName>
</protein>
<proteinExistence type="predicted"/>
<dbReference type="InterPro" id="IPR054363">
    <property type="entry name" value="GH95_cat"/>
</dbReference>
<dbReference type="PANTHER" id="PTHR31084:SF0">
    <property type="entry name" value="ALPHA-L-FUCOSIDASE 2"/>
    <property type="match status" value="1"/>
</dbReference>
<dbReference type="EMBL" id="CP033912">
    <property type="protein sequence ID" value="AZA94419.1"/>
    <property type="molecule type" value="Genomic_DNA"/>
</dbReference>
<dbReference type="PANTHER" id="PTHR31084">
    <property type="entry name" value="ALPHA-L-FUCOSIDASE 2"/>
    <property type="match status" value="1"/>
</dbReference>
<evidence type="ECO:0000313" key="7">
    <source>
        <dbReference type="Proteomes" id="UP000274073"/>
    </source>
</evidence>
<dbReference type="Proteomes" id="UP000281741">
    <property type="component" value="Chromosome"/>
</dbReference>
<evidence type="ECO:0000313" key="6">
    <source>
        <dbReference type="EMBL" id="AZA94419.1"/>
    </source>
</evidence>
<dbReference type="InterPro" id="IPR016518">
    <property type="entry name" value="Alpha-L-fucosidase"/>
</dbReference>
<dbReference type="Gene3D" id="1.50.10.10">
    <property type="match status" value="1"/>
</dbReference>
<dbReference type="InterPro" id="IPR012341">
    <property type="entry name" value="6hp_glycosidase-like_sf"/>
</dbReference>
<dbReference type="Pfam" id="PF22124">
    <property type="entry name" value="Glyco_hydro_95_cat"/>
    <property type="match status" value="1"/>
</dbReference>
<evidence type="ECO:0000259" key="2">
    <source>
        <dbReference type="Pfam" id="PF14498"/>
    </source>
</evidence>
<dbReference type="GO" id="GO:0004560">
    <property type="term" value="F:alpha-L-fucosidase activity"/>
    <property type="evidence" value="ECO:0007669"/>
    <property type="project" value="InterPro"/>
</dbReference>
<dbReference type="PIRSF" id="PIRSF007663">
    <property type="entry name" value="UCP007663"/>
    <property type="match status" value="1"/>
</dbReference>
<sequence length="820" mass="92005">MKSKLYMIAICLLISIFSSAQQGGKYKLWYDKPAQQWVEALPIGNGRIAAMVYGDPYKEKLQLNESTFWSGGPSRNDNPDGAKVLDSIRYYLFNGNYKRAQVLADKGLTAKTLHGSAFQNIGDLTLDFHNLGNVKSYYRELDIEKALTTTTFISNGTYFKREVFASIPDNVVVVKLSADKKNALNFTATFDSELKKDVQAEGFTLQMGGLSSTLEGLEGKVKYNAIAKFSTEGGKTSVSGKSVSVSNANEVTILISIATNFTDYKTLNTDEIVKSRRYISEAEHKNFKTLFINHLKTYQHYFKRVDFDLGTSEAAKNPTDIRVKNFAINDDPGLISLYYQFGRYLLISSSQPGGQPANLQGIWNNSNKPAWDSKYTININTEMNYWPAEKTNLSEMHEPLIQMIKDLSESGKETAKVMYSSRGWVVHHNTDIWRITGVVDFANAGMWPMGGAWLSQHLWEKYLYNGDKDYLKSVYPVLKSAAQFYEDFLIEEPTHKWLVISPSMSPENIPQGHQGSALAAGNTMDNQLMFDLFTKTKKAAEILNADAEKIPVWSSIISRLPPMKIGKYGQLQEWMEDLDNPKDNHRHVSHLYGLFPSNQISPYTKPQLADASKTVLLYRGDVSTGWSMGWKVNLWAKLLDGNHANKLIKDQLTLVEKDGWGSKGGTYPNLFDAHPPFQIDGNFGCTSGITEMLLQTQNGFIDILPALPDVWKNGKISGLKAYGGFEVNIKWENNKAKEVIIKSGLGGNCRIKVPNEMKLSGNSKLKKAEGKNPNSFFEISEIKEPLISADAKLNPFEIKTSFIYDFQTEPGKTYILKIKS</sequence>
<feature type="chain" id="PRO_5042184630" evidence="1">
    <location>
        <begin position="21"/>
        <end position="820"/>
    </location>
</feature>
<dbReference type="InterPro" id="IPR027414">
    <property type="entry name" value="GH95_N_dom"/>
</dbReference>
<evidence type="ECO:0000256" key="1">
    <source>
        <dbReference type="SAM" id="SignalP"/>
    </source>
</evidence>
<feature type="domain" description="Alpha fucosidase A-like C-terminal" evidence="3">
    <location>
        <begin position="695"/>
        <end position="769"/>
    </location>
</feature>
<keyword evidence="1" id="KW-0732">Signal</keyword>
<keyword evidence="5" id="KW-0378">Hydrolase</keyword>
<dbReference type="InterPro" id="IPR049053">
    <property type="entry name" value="AFCA-like_C"/>
</dbReference>
<feature type="domain" description="Glycosyl hydrolase family 95 N-terminal" evidence="2">
    <location>
        <begin position="28"/>
        <end position="263"/>
    </location>
</feature>
<evidence type="ECO:0000313" key="5">
    <source>
        <dbReference type="EMBL" id="AZA86011.1"/>
    </source>
</evidence>
<dbReference type="GO" id="GO:0005975">
    <property type="term" value="P:carbohydrate metabolic process"/>
    <property type="evidence" value="ECO:0007669"/>
    <property type="project" value="InterPro"/>
</dbReference>
<evidence type="ECO:0000259" key="3">
    <source>
        <dbReference type="Pfam" id="PF21307"/>
    </source>
</evidence>
<evidence type="ECO:0000259" key="4">
    <source>
        <dbReference type="Pfam" id="PF22124"/>
    </source>
</evidence>
<dbReference type="InterPro" id="IPR008928">
    <property type="entry name" value="6-hairpin_glycosidase_sf"/>
</dbReference>
<name>A0AAD0YGD1_9FLAO</name>
<organism evidence="5 7">
    <name type="scientific">Chryseobacterium shandongense</name>
    <dbReference type="NCBI Taxonomy" id="1493872"/>
    <lineage>
        <taxon>Bacteria</taxon>
        <taxon>Pseudomonadati</taxon>
        <taxon>Bacteroidota</taxon>
        <taxon>Flavobacteriia</taxon>
        <taxon>Flavobacteriales</taxon>
        <taxon>Weeksellaceae</taxon>
        <taxon>Chryseobacterium group</taxon>
        <taxon>Chryseobacterium</taxon>
    </lineage>
</organism>